<sequence length="68" mass="7221">MGTQKSSVVPRRWYAAGVEKPAIKRPSASPRVSAAQPANASSARKPAPTSRTPRLAQRAYTPNSSQST</sequence>
<name>A0AAU9TBX1_EUPED</name>
<dbReference type="Proteomes" id="UP001153954">
    <property type="component" value="Unassembled WGS sequence"/>
</dbReference>
<proteinExistence type="predicted"/>
<protein>
    <submittedName>
        <fullName evidence="2">Uncharacterized protein</fullName>
    </submittedName>
</protein>
<keyword evidence="3" id="KW-1185">Reference proteome</keyword>
<dbReference type="EMBL" id="CAKOGL010000001">
    <property type="protein sequence ID" value="CAH2083502.1"/>
    <property type="molecule type" value="Genomic_DNA"/>
</dbReference>
<dbReference type="AlphaFoldDB" id="A0AAU9TBX1"/>
<accession>A0AAU9TBX1</accession>
<reference evidence="2" key="1">
    <citation type="submission" date="2022-03" db="EMBL/GenBank/DDBJ databases">
        <authorList>
            <person name="Tunstrom K."/>
        </authorList>
    </citation>
    <scope>NUCLEOTIDE SEQUENCE</scope>
</reference>
<gene>
    <name evidence="2" type="ORF">EEDITHA_LOCUS183</name>
</gene>
<feature type="region of interest" description="Disordered" evidence="1">
    <location>
        <begin position="1"/>
        <end position="68"/>
    </location>
</feature>
<comment type="caution">
    <text evidence="2">The sequence shown here is derived from an EMBL/GenBank/DDBJ whole genome shotgun (WGS) entry which is preliminary data.</text>
</comment>
<evidence type="ECO:0000313" key="3">
    <source>
        <dbReference type="Proteomes" id="UP001153954"/>
    </source>
</evidence>
<organism evidence="2 3">
    <name type="scientific">Euphydryas editha</name>
    <name type="common">Edith's checkerspot</name>
    <dbReference type="NCBI Taxonomy" id="104508"/>
    <lineage>
        <taxon>Eukaryota</taxon>
        <taxon>Metazoa</taxon>
        <taxon>Ecdysozoa</taxon>
        <taxon>Arthropoda</taxon>
        <taxon>Hexapoda</taxon>
        <taxon>Insecta</taxon>
        <taxon>Pterygota</taxon>
        <taxon>Neoptera</taxon>
        <taxon>Endopterygota</taxon>
        <taxon>Lepidoptera</taxon>
        <taxon>Glossata</taxon>
        <taxon>Ditrysia</taxon>
        <taxon>Papilionoidea</taxon>
        <taxon>Nymphalidae</taxon>
        <taxon>Nymphalinae</taxon>
        <taxon>Euphydryas</taxon>
    </lineage>
</organism>
<evidence type="ECO:0000313" key="2">
    <source>
        <dbReference type="EMBL" id="CAH2083502.1"/>
    </source>
</evidence>
<evidence type="ECO:0000256" key="1">
    <source>
        <dbReference type="SAM" id="MobiDB-lite"/>
    </source>
</evidence>